<dbReference type="GO" id="GO:0051013">
    <property type="term" value="P:microtubule severing"/>
    <property type="evidence" value="ECO:0007669"/>
    <property type="project" value="UniProtKB-UniRule"/>
</dbReference>
<feature type="repeat" description="WD" evidence="8">
    <location>
        <begin position="108"/>
        <end position="137"/>
    </location>
</feature>
<evidence type="ECO:0000256" key="2">
    <source>
        <dbReference type="ARBA" id="ARBA00022490"/>
    </source>
</evidence>
<dbReference type="PANTHER" id="PTHR19845">
    <property type="entry name" value="KATANIN P80 SUBUNIT"/>
    <property type="match status" value="1"/>
</dbReference>
<keyword evidence="4 7" id="KW-0493">Microtubule</keyword>
<protein>
    <recommendedName>
        <fullName evidence="7">Katanin p80 WD40 repeat-containing subunit B1</fullName>
        <shortName evidence="7">Katanin p80 subunit B1</shortName>
    </recommendedName>
    <alternativeName>
        <fullName evidence="7">p80 katanin</fullName>
    </alternativeName>
</protein>
<evidence type="ECO:0000256" key="5">
    <source>
        <dbReference type="ARBA" id="ARBA00022737"/>
    </source>
</evidence>
<dbReference type="SUPFAM" id="SSF50978">
    <property type="entry name" value="WD40 repeat-like"/>
    <property type="match status" value="1"/>
</dbReference>
<evidence type="ECO:0000256" key="8">
    <source>
        <dbReference type="PROSITE-ProRule" id="PRU00221"/>
    </source>
</evidence>
<proteinExistence type="inferred from homology"/>
<dbReference type="GO" id="GO:0005813">
    <property type="term" value="C:centrosome"/>
    <property type="evidence" value="ECO:0007669"/>
    <property type="project" value="UniProtKB-SubCell"/>
</dbReference>
<dbReference type="GO" id="GO:0005874">
    <property type="term" value="C:microtubule"/>
    <property type="evidence" value="ECO:0007669"/>
    <property type="project" value="UniProtKB-KW"/>
</dbReference>
<dbReference type="PROSITE" id="PS50082">
    <property type="entry name" value="WD_REPEATS_2"/>
    <property type="match status" value="4"/>
</dbReference>
<organism evidence="11 12">
    <name type="scientific">Caerostris darwini</name>
    <dbReference type="NCBI Taxonomy" id="1538125"/>
    <lineage>
        <taxon>Eukaryota</taxon>
        <taxon>Metazoa</taxon>
        <taxon>Ecdysozoa</taxon>
        <taxon>Arthropoda</taxon>
        <taxon>Chelicerata</taxon>
        <taxon>Arachnida</taxon>
        <taxon>Araneae</taxon>
        <taxon>Araneomorphae</taxon>
        <taxon>Entelegynae</taxon>
        <taxon>Araneoidea</taxon>
        <taxon>Araneidae</taxon>
        <taxon>Caerostris</taxon>
    </lineage>
</organism>
<comment type="caution">
    <text evidence="11">The sequence shown here is derived from an EMBL/GenBank/DDBJ whole genome shotgun (WGS) entry which is preliminary data.</text>
</comment>
<dbReference type="PANTHER" id="PTHR19845:SF0">
    <property type="entry name" value="KATANIN P80 WD40 REPEAT-CONTAINING SUBUNIT B1"/>
    <property type="match status" value="1"/>
</dbReference>
<dbReference type="InterPro" id="IPR028021">
    <property type="entry name" value="Katanin_C-terminal"/>
</dbReference>
<evidence type="ECO:0000256" key="1">
    <source>
        <dbReference type="ARBA" id="ARBA00004245"/>
    </source>
</evidence>
<dbReference type="GO" id="GO:0000922">
    <property type="term" value="C:spindle pole"/>
    <property type="evidence" value="ECO:0007669"/>
    <property type="project" value="UniProtKB-SubCell"/>
</dbReference>
<evidence type="ECO:0000256" key="7">
    <source>
        <dbReference type="HAMAP-Rule" id="MF_03022"/>
    </source>
</evidence>
<feature type="signal peptide" evidence="9">
    <location>
        <begin position="1"/>
        <end position="30"/>
    </location>
</feature>
<dbReference type="InterPro" id="IPR020472">
    <property type="entry name" value="WD40_PAC1"/>
</dbReference>
<dbReference type="InterPro" id="IPR026962">
    <property type="entry name" value="KTNB1"/>
</dbReference>
<gene>
    <name evidence="11" type="primary">katnb1</name>
    <name evidence="7" type="synonym">KATNB1</name>
    <name evidence="11" type="ORF">CDAR_540441</name>
</gene>
<comment type="subcellular location">
    <subcellularLocation>
        <location evidence="1 7">Cytoplasm</location>
        <location evidence="1 7">Cytoskeleton</location>
    </subcellularLocation>
    <subcellularLocation>
        <location evidence="7">Cytoplasm</location>
    </subcellularLocation>
    <subcellularLocation>
        <location evidence="7">Cytoplasm</location>
        <location evidence="7">Cytoskeleton</location>
        <location evidence="7">Microtubule organizing center</location>
        <location evidence="7">Centrosome</location>
    </subcellularLocation>
    <subcellularLocation>
        <location evidence="7">Cytoplasm</location>
        <location evidence="7">Cytoskeleton</location>
        <location evidence="7">Spindle pole</location>
    </subcellularLocation>
    <subcellularLocation>
        <location evidence="7">Cytoplasm</location>
        <location evidence="7">Cytoskeleton</location>
        <location evidence="7">Spindle</location>
    </subcellularLocation>
    <text evidence="7">Predominantly cytoplasmic. Localized to the interphase centrosome and mitotic spindle poles.</text>
</comment>
<dbReference type="GO" id="GO:0008352">
    <property type="term" value="C:katanin complex"/>
    <property type="evidence" value="ECO:0007669"/>
    <property type="project" value="InterPro"/>
</dbReference>
<dbReference type="InterPro" id="IPR001680">
    <property type="entry name" value="WD40_rpt"/>
</dbReference>
<dbReference type="AlphaFoldDB" id="A0AAV4WST2"/>
<dbReference type="Proteomes" id="UP001054837">
    <property type="component" value="Unassembled WGS sequence"/>
</dbReference>
<dbReference type="PROSITE" id="PS50294">
    <property type="entry name" value="WD_REPEATS_REGION"/>
    <property type="match status" value="4"/>
</dbReference>
<dbReference type="InterPro" id="IPR036322">
    <property type="entry name" value="WD40_repeat_dom_sf"/>
</dbReference>
<keyword evidence="7" id="KW-0498">Mitosis</keyword>
<keyword evidence="5" id="KW-0677">Repeat</keyword>
<reference evidence="11 12" key="1">
    <citation type="submission" date="2021-06" db="EMBL/GenBank/DDBJ databases">
        <title>Caerostris darwini draft genome.</title>
        <authorList>
            <person name="Kono N."/>
            <person name="Arakawa K."/>
        </authorList>
    </citation>
    <scope>NUCLEOTIDE SEQUENCE [LARGE SCALE GENOMIC DNA]</scope>
</reference>
<dbReference type="Pfam" id="PF00400">
    <property type="entry name" value="WD40"/>
    <property type="match status" value="4"/>
</dbReference>
<keyword evidence="7" id="KW-0131">Cell cycle</keyword>
<evidence type="ECO:0000259" key="10">
    <source>
        <dbReference type="Pfam" id="PF13925"/>
    </source>
</evidence>
<keyword evidence="12" id="KW-1185">Reference proteome</keyword>
<keyword evidence="2 7" id="KW-0963">Cytoplasm</keyword>
<feature type="repeat" description="WD" evidence="8">
    <location>
        <begin position="140"/>
        <end position="181"/>
    </location>
</feature>
<keyword evidence="6 7" id="KW-0206">Cytoskeleton</keyword>
<feature type="chain" id="PRO_5043607498" description="Katanin p80 WD40 repeat-containing subunit B1" evidence="9">
    <location>
        <begin position="31"/>
        <end position="630"/>
    </location>
</feature>
<keyword evidence="7" id="KW-0132">Cell division</keyword>
<dbReference type="Gene3D" id="2.130.10.10">
    <property type="entry name" value="YVTN repeat-like/Quinoprotein amine dehydrogenase"/>
    <property type="match status" value="2"/>
</dbReference>
<sequence length="630" mass="70195">MLERRKWWSTRPATHLASIILMSLSGHTSTIECVKFGQCEDIVCAGASSGALKIWDLEAAKIIRTLLGHKGNVKCVDFHPYGDFVASGSSDSNIKLWDKRRKGSIFTYKGHSKAVNALKFSPDGRWIASGSEDGVIKNRIKGHSSGISDIEFHPNELLLASCSTDQFVKFWDLENHRLVSNTDGDTGPVQKIYFSPNGTCLFSGAQDILKIYAWEPMRTLDTLVMGWGKVSDISSSESQLVIGAFNLTNVSVYIMDLRKVQSVESWLQQSSLVRTPGSSFDEGDLDDEPSRVIEKVDYLGNYPSDIENSILSADIDLSKTRVLGVDLSTFLPPLDDALLVQPEAASCQNPFNCTYKLTNIHGRPTMLALPMAVTHPYNYENDKMYNSNQDLTEQNSLPVLQCEPVVHSQPMCLPDVSQCELDVVHPSRTKSFGVELDDFLPKSTDSAKSGYSSLEISDAEAISSIYRGHESMTKVLNHRKKYLHTVMRIWKTEGALAGLTSAIHMSDSAILVDILTLLITKPSSWTLDMCQLLLPVICDLLKSKYETYITIGCMTLKLIMKNFSQVIKINITAPKGIGIDISREERYKKCRVCFSHLMALRSVVLQRQSSEGQLGKIFTELYKMLQTLDN</sequence>
<evidence type="ECO:0000313" key="12">
    <source>
        <dbReference type="Proteomes" id="UP001054837"/>
    </source>
</evidence>
<keyword evidence="3 8" id="KW-0853">WD repeat</keyword>
<dbReference type="Pfam" id="PF13925">
    <property type="entry name" value="Katanin_con80"/>
    <property type="match status" value="1"/>
</dbReference>
<dbReference type="GO" id="GO:0008017">
    <property type="term" value="F:microtubule binding"/>
    <property type="evidence" value="ECO:0007669"/>
    <property type="project" value="UniProtKB-UniRule"/>
</dbReference>
<keyword evidence="9" id="KW-0732">Signal</keyword>
<name>A0AAV4WST2_9ARAC</name>
<comment type="function">
    <text evidence="7">Participates in a complex which severs microtubules in an ATP-dependent manner. May act to target the enzymatic subunit of this complex to sites of action such as the centrosome. Microtubule severing may promote rapid reorganization of cellular microtubule arrays and the release of microtubules from the centrosome following nucleation.</text>
</comment>
<dbReference type="InterPro" id="IPR019775">
    <property type="entry name" value="WD40_repeat_CS"/>
</dbReference>
<dbReference type="PRINTS" id="PR00320">
    <property type="entry name" value="GPROTEINBRPT"/>
</dbReference>
<dbReference type="PROSITE" id="PS00678">
    <property type="entry name" value="WD_REPEATS_1"/>
    <property type="match status" value="1"/>
</dbReference>
<dbReference type="GO" id="GO:0051301">
    <property type="term" value="P:cell division"/>
    <property type="evidence" value="ECO:0007669"/>
    <property type="project" value="UniProtKB-KW"/>
</dbReference>
<comment type="similarity">
    <text evidence="7">Belongs to the WD repeat KATNB1 family.</text>
</comment>
<comment type="subunit">
    <text evidence="7">Interacts with KATNA1. This interaction enhances the microtubule binding and severing activity of KATNA1 and also targets this activity to the centrosome.</text>
</comment>
<dbReference type="GO" id="GO:0007019">
    <property type="term" value="P:microtubule depolymerization"/>
    <property type="evidence" value="ECO:0007669"/>
    <property type="project" value="TreeGrafter"/>
</dbReference>
<dbReference type="InterPro" id="IPR015943">
    <property type="entry name" value="WD40/YVTN_repeat-like_dom_sf"/>
</dbReference>
<evidence type="ECO:0000256" key="4">
    <source>
        <dbReference type="ARBA" id="ARBA00022701"/>
    </source>
</evidence>
<dbReference type="EMBL" id="BPLQ01015065">
    <property type="protein sequence ID" value="GIY85562.1"/>
    <property type="molecule type" value="Genomic_DNA"/>
</dbReference>
<evidence type="ECO:0000256" key="3">
    <source>
        <dbReference type="ARBA" id="ARBA00022574"/>
    </source>
</evidence>
<evidence type="ECO:0000256" key="9">
    <source>
        <dbReference type="SAM" id="SignalP"/>
    </source>
</evidence>
<dbReference type="SMART" id="SM00320">
    <property type="entry name" value="WD40"/>
    <property type="match status" value="5"/>
</dbReference>
<evidence type="ECO:0000313" key="11">
    <source>
        <dbReference type="EMBL" id="GIY85562.1"/>
    </source>
</evidence>
<dbReference type="HAMAP" id="MF_03022">
    <property type="entry name" value="Katanin_p80_B1"/>
    <property type="match status" value="1"/>
</dbReference>
<evidence type="ECO:0000256" key="6">
    <source>
        <dbReference type="ARBA" id="ARBA00023212"/>
    </source>
</evidence>
<dbReference type="CDD" id="cd00200">
    <property type="entry name" value="WD40"/>
    <property type="match status" value="1"/>
</dbReference>
<feature type="domain" description="Katanin p80 subunit C-terminal" evidence="10">
    <location>
        <begin position="467"/>
        <end position="623"/>
    </location>
</feature>
<feature type="repeat" description="WD" evidence="8">
    <location>
        <begin position="24"/>
        <end position="65"/>
    </location>
</feature>
<accession>A0AAV4WST2</accession>
<feature type="repeat" description="WD" evidence="8">
    <location>
        <begin position="66"/>
        <end position="107"/>
    </location>
</feature>
<dbReference type="GO" id="GO:0005737">
    <property type="term" value="C:cytoplasm"/>
    <property type="evidence" value="ECO:0007669"/>
    <property type="project" value="UniProtKB-SubCell"/>
</dbReference>